<name>A0A368GZI1_ANCCA</name>
<reference evidence="2 3" key="1">
    <citation type="submission" date="2014-10" db="EMBL/GenBank/DDBJ databases">
        <title>Draft genome of the hookworm Ancylostoma caninum.</title>
        <authorList>
            <person name="Mitreva M."/>
        </authorList>
    </citation>
    <scope>NUCLEOTIDE SEQUENCE [LARGE SCALE GENOMIC DNA]</scope>
    <source>
        <strain evidence="2 3">Baltimore</strain>
    </source>
</reference>
<feature type="chain" id="PRO_5016655132" description="CUB domain-containing protein" evidence="1">
    <location>
        <begin position="17"/>
        <end position="246"/>
    </location>
</feature>
<evidence type="ECO:0008006" key="4">
    <source>
        <dbReference type="Google" id="ProtNLM"/>
    </source>
</evidence>
<feature type="signal peptide" evidence="1">
    <location>
        <begin position="1"/>
        <end position="16"/>
    </location>
</feature>
<comment type="caution">
    <text evidence="2">The sequence shown here is derived from an EMBL/GenBank/DDBJ whole genome shotgun (WGS) entry which is preliminary data.</text>
</comment>
<evidence type="ECO:0000313" key="2">
    <source>
        <dbReference type="EMBL" id="RCN48417.1"/>
    </source>
</evidence>
<evidence type="ECO:0000256" key="1">
    <source>
        <dbReference type="SAM" id="SignalP"/>
    </source>
</evidence>
<evidence type="ECO:0000313" key="3">
    <source>
        <dbReference type="Proteomes" id="UP000252519"/>
    </source>
</evidence>
<dbReference type="OrthoDB" id="431034at2759"/>
<sequence>MSFYWLMRCFRSFCFSSVCIQLHFQSPGQKIRFQLTYVYFKCAPTCEEFVEIKYDESLDRTGFRQCCRAEYNEMVSYGDVILILTHATENSQFVLRYRMEEVLPRTTPPAPRGTTKLLISLHSAFQQHGQSGPGGVLALKNVALVVSEKERGPVLHHPAMVRQCKHKYVTSKDVRQVQVLEVGGVLITKGACNPSGAAVAISYQMEIGVRALKNNSTSLALFQGQIFVVKNVSYEVLLTLYITLFL</sequence>
<dbReference type="Proteomes" id="UP000252519">
    <property type="component" value="Unassembled WGS sequence"/>
</dbReference>
<dbReference type="AlphaFoldDB" id="A0A368GZI1"/>
<proteinExistence type="predicted"/>
<gene>
    <name evidence="2" type="ORF">ANCCAN_05565</name>
</gene>
<accession>A0A368GZI1</accession>
<organism evidence="2 3">
    <name type="scientific">Ancylostoma caninum</name>
    <name type="common">Dog hookworm</name>
    <dbReference type="NCBI Taxonomy" id="29170"/>
    <lineage>
        <taxon>Eukaryota</taxon>
        <taxon>Metazoa</taxon>
        <taxon>Ecdysozoa</taxon>
        <taxon>Nematoda</taxon>
        <taxon>Chromadorea</taxon>
        <taxon>Rhabditida</taxon>
        <taxon>Rhabditina</taxon>
        <taxon>Rhabditomorpha</taxon>
        <taxon>Strongyloidea</taxon>
        <taxon>Ancylostomatidae</taxon>
        <taxon>Ancylostomatinae</taxon>
        <taxon>Ancylostoma</taxon>
    </lineage>
</organism>
<protein>
    <recommendedName>
        <fullName evidence="4">CUB domain-containing protein</fullName>
    </recommendedName>
</protein>
<dbReference type="EMBL" id="JOJR01000047">
    <property type="protein sequence ID" value="RCN48417.1"/>
    <property type="molecule type" value="Genomic_DNA"/>
</dbReference>
<keyword evidence="1" id="KW-0732">Signal</keyword>
<keyword evidence="3" id="KW-1185">Reference proteome</keyword>